<organism evidence="1 2">
    <name type="scientific">Populus trichocarpa</name>
    <name type="common">Western balsam poplar</name>
    <name type="synonym">Populus balsamifera subsp. trichocarpa</name>
    <dbReference type="NCBI Taxonomy" id="3694"/>
    <lineage>
        <taxon>Eukaryota</taxon>
        <taxon>Viridiplantae</taxon>
        <taxon>Streptophyta</taxon>
        <taxon>Embryophyta</taxon>
        <taxon>Tracheophyta</taxon>
        <taxon>Spermatophyta</taxon>
        <taxon>Magnoliopsida</taxon>
        <taxon>eudicotyledons</taxon>
        <taxon>Gunneridae</taxon>
        <taxon>Pentapetalae</taxon>
        <taxon>rosids</taxon>
        <taxon>fabids</taxon>
        <taxon>Malpighiales</taxon>
        <taxon>Salicaceae</taxon>
        <taxon>Saliceae</taxon>
        <taxon>Populus</taxon>
    </lineage>
</organism>
<reference evidence="1 2" key="1">
    <citation type="journal article" date="2006" name="Science">
        <title>The genome of black cottonwood, Populus trichocarpa (Torr. &amp; Gray).</title>
        <authorList>
            <person name="Tuskan G.A."/>
            <person name="Difazio S."/>
            <person name="Jansson S."/>
            <person name="Bohlmann J."/>
            <person name="Grigoriev I."/>
            <person name="Hellsten U."/>
            <person name="Putnam N."/>
            <person name="Ralph S."/>
            <person name="Rombauts S."/>
            <person name="Salamov A."/>
            <person name="Schein J."/>
            <person name="Sterck L."/>
            <person name="Aerts A."/>
            <person name="Bhalerao R.R."/>
            <person name="Bhalerao R.P."/>
            <person name="Blaudez D."/>
            <person name="Boerjan W."/>
            <person name="Brun A."/>
            <person name="Brunner A."/>
            <person name="Busov V."/>
            <person name="Campbell M."/>
            <person name="Carlson J."/>
            <person name="Chalot M."/>
            <person name="Chapman J."/>
            <person name="Chen G.L."/>
            <person name="Cooper D."/>
            <person name="Coutinho P.M."/>
            <person name="Couturier J."/>
            <person name="Covert S."/>
            <person name="Cronk Q."/>
            <person name="Cunningham R."/>
            <person name="Davis J."/>
            <person name="Degroeve S."/>
            <person name="Dejardin A."/>
            <person name="Depamphilis C."/>
            <person name="Detter J."/>
            <person name="Dirks B."/>
            <person name="Dubchak I."/>
            <person name="Duplessis S."/>
            <person name="Ehlting J."/>
            <person name="Ellis B."/>
            <person name="Gendler K."/>
            <person name="Goodstein D."/>
            <person name="Gribskov M."/>
            <person name="Grimwood J."/>
            <person name="Groover A."/>
            <person name="Gunter L."/>
            <person name="Hamberger B."/>
            <person name="Heinze B."/>
            <person name="Helariutta Y."/>
            <person name="Henrissat B."/>
            <person name="Holligan D."/>
            <person name="Holt R."/>
            <person name="Huang W."/>
            <person name="Islam-Faridi N."/>
            <person name="Jones S."/>
            <person name="Jones-Rhoades M."/>
            <person name="Jorgensen R."/>
            <person name="Joshi C."/>
            <person name="Kangasjarvi J."/>
            <person name="Karlsson J."/>
            <person name="Kelleher C."/>
            <person name="Kirkpatrick R."/>
            <person name="Kirst M."/>
            <person name="Kohler A."/>
            <person name="Kalluri U."/>
            <person name="Larimer F."/>
            <person name="Leebens-Mack J."/>
            <person name="Leple J.C."/>
            <person name="Locascio P."/>
            <person name="Lou Y."/>
            <person name="Lucas S."/>
            <person name="Martin F."/>
            <person name="Montanini B."/>
            <person name="Napoli C."/>
            <person name="Nelson D.R."/>
            <person name="Nelson C."/>
            <person name="Nieminen K."/>
            <person name="Nilsson O."/>
            <person name="Pereda V."/>
            <person name="Peter G."/>
            <person name="Philippe R."/>
            <person name="Pilate G."/>
            <person name="Poliakov A."/>
            <person name="Razumovskaya J."/>
            <person name="Richardson P."/>
            <person name="Rinaldi C."/>
            <person name="Ritland K."/>
            <person name="Rouze P."/>
            <person name="Ryaboy D."/>
            <person name="Schmutz J."/>
            <person name="Schrader J."/>
            <person name="Segerman B."/>
            <person name="Shin H."/>
            <person name="Siddiqui A."/>
            <person name="Sterky F."/>
            <person name="Terry A."/>
            <person name="Tsai C.J."/>
            <person name="Uberbacher E."/>
            <person name="Unneberg P."/>
            <person name="Vahala J."/>
            <person name="Wall K."/>
            <person name="Wessler S."/>
            <person name="Yang G."/>
            <person name="Yin T."/>
            <person name="Douglas C."/>
            <person name="Marra M."/>
            <person name="Sandberg G."/>
            <person name="Van de Peer Y."/>
            <person name="Rokhsar D."/>
        </authorList>
    </citation>
    <scope>NUCLEOTIDE SEQUENCE [LARGE SCALE GENOMIC DNA]</scope>
    <source>
        <strain evidence="2">cv. Nisqually</strain>
    </source>
</reference>
<sequence length="161" mass="18560">MENDFQSKKKLSLYKGKLSLENPFFSSQIKYLIKNFLAVANLSLSNLCTGTKTSSFPFLFVCYLQQSLLKLLESSYFRKKHCNSMFCFVWDLKILFVFLQKMNVNNYGLQKVKSQSKVTVKLLRLCTDAMEDKVASNLCFFLYHAVSGFKASNTCSAWSRN</sequence>
<accession>A0A3N7F6L7</accession>
<gene>
    <name evidence="1" type="ORF">POPTR_007G067750</name>
</gene>
<dbReference type="Proteomes" id="UP000006729">
    <property type="component" value="Chromosome 7"/>
</dbReference>
<keyword evidence="2" id="KW-1185">Reference proteome</keyword>
<evidence type="ECO:0000313" key="1">
    <source>
        <dbReference type="EMBL" id="RQO92636.1"/>
    </source>
</evidence>
<proteinExistence type="predicted"/>
<evidence type="ECO:0000313" key="2">
    <source>
        <dbReference type="Proteomes" id="UP000006729"/>
    </source>
</evidence>
<dbReference type="EMBL" id="CM009296">
    <property type="protein sequence ID" value="RQO92636.1"/>
    <property type="molecule type" value="Genomic_DNA"/>
</dbReference>
<protein>
    <submittedName>
        <fullName evidence="1">Uncharacterized protein</fullName>
    </submittedName>
</protein>
<dbReference type="AlphaFoldDB" id="A0A3N7F6L7"/>
<dbReference type="InParanoid" id="A0A3N7F6L7"/>
<name>A0A3N7F6L7_POPTR</name>